<proteinExistence type="predicted"/>
<sequence length="1026" mass="115200">MSSSVSIEDIFRSNNFTVYLLSVVFSSCILIIFTALYFLVLIIRCCLQQRVEKKIRLEQQARDKEELKQQKHASKPKTIPLTPSSQEQSQHLSANAIHHRSSAVIDIANDHQIEISQDSKHQNSGVIVQGVSMSGMESITGTSNHAVGGVGVGGVTTLLQFDPFAYEDESEEWTCGACSKSLKCWIGMELLYFVENVLLLFMVYALITYISSLVAFQYLHWGAGIAINLFLTILTVLHGVRYRLIHDKLQSMVDLEEEPSVTATSPNHDNFRETIVDDHQIPTLTLNHHLKDSQQDNSKDSQQHVARMETNTSMSAFTNGIENHAPSAPEVSMASNTMSSATTEGDSQTQSSQIQLLNNIQPQYYQNLVVASSPVPSTPSNVAASSEIELMPVNQNNDNASSLQAALSGGDDNNNANMEMNMDELTSVRRQQTKLVILRQEDVNENVDIHKFKILDGPPKVYEEISTTAASSSNKKKKIHKRILSPLEIYFKSIQYGIVNRFILFILYLILAMVITIVLTSFFYGTCICLNDFEFSTTFTRYVNSRESLSVCGERKICSQVLMLPERPQREMIVKFFTESRPQGVSFVIYSTNATTSLNAFMQQESFSQLLDGSALYSNMSVVNSLLSAFNRNNGNTLYLQTCSVEDLNEFQTELIQRYVHTCVLNTPALTPQTTYYFSTFYFTIAERLSNEFTANVTSNYKTLLVSSNISKFTTFSSSGGNSIKFIVSGEVGLNDKSLSMMKQAIQNSNPSFIAFTGNIAFDNGFLTCYGRWVRFLSRYQSIAYDSNNNSIPLLTAIGNHETLFWRFKANSGNDLRPYRAFILHETNKTASTQEFSHMHYLLNENSTTCSMMVLDSHVVNSHESQQSFINSRYARGDDKYRMVMYNMPLYPSVSDYDTELSKNGRTYWSPLFTAHNVTLAFEGYDRSYKRTKVITSSPTATVSANIQVQNQSSCPFHLGTTHVGDGSMGADLARSLSTVTTTVANLFHTRQISRNYKEVTCDSMNGVKVKVFDDNGALLDYFERY</sequence>
<dbReference type="GeneID" id="68118270"/>
<evidence type="ECO:0000313" key="4">
    <source>
        <dbReference type="Proteomes" id="UP000444721"/>
    </source>
</evidence>
<dbReference type="Proteomes" id="UP000444721">
    <property type="component" value="Unassembled WGS sequence"/>
</dbReference>
<organism evidence="3 4">
    <name type="scientific">Naegleria fowleri</name>
    <name type="common">Brain eating amoeba</name>
    <dbReference type="NCBI Taxonomy" id="5763"/>
    <lineage>
        <taxon>Eukaryota</taxon>
        <taxon>Discoba</taxon>
        <taxon>Heterolobosea</taxon>
        <taxon>Tetramitia</taxon>
        <taxon>Eutetramitia</taxon>
        <taxon>Vahlkampfiidae</taxon>
        <taxon>Naegleria</taxon>
    </lineage>
</organism>
<keyword evidence="4" id="KW-1185">Reference proteome</keyword>
<dbReference type="EMBL" id="VFQX01000007">
    <property type="protein sequence ID" value="KAF0983077.1"/>
    <property type="molecule type" value="Genomic_DNA"/>
</dbReference>
<reference evidence="3 4" key="1">
    <citation type="journal article" date="2019" name="Sci. Rep.">
        <title>Nanopore sequencing improves the draft genome of the human pathogenic amoeba Naegleria fowleri.</title>
        <authorList>
            <person name="Liechti N."/>
            <person name="Schurch N."/>
            <person name="Bruggmann R."/>
            <person name="Wittwer M."/>
        </authorList>
    </citation>
    <scope>NUCLEOTIDE SEQUENCE [LARGE SCALE GENOMIC DNA]</scope>
    <source>
        <strain evidence="3 4">ATCC 30894</strain>
    </source>
</reference>
<feature type="transmembrane region" description="Helical" evidence="2">
    <location>
        <begin position="502"/>
        <end position="524"/>
    </location>
</feature>
<dbReference type="VEuPathDB" id="AmoebaDB:NF0091920"/>
<feature type="region of interest" description="Disordered" evidence="1">
    <location>
        <begin position="63"/>
        <end position="85"/>
    </location>
</feature>
<evidence type="ECO:0000256" key="1">
    <source>
        <dbReference type="SAM" id="MobiDB-lite"/>
    </source>
</evidence>
<evidence type="ECO:0000313" key="3">
    <source>
        <dbReference type="EMBL" id="KAF0983077.1"/>
    </source>
</evidence>
<feature type="region of interest" description="Disordered" evidence="1">
    <location>
        <begin position="318"/>
        <end position="352"/>
    </location>
</feature>
<feature type="compositionally biased region" description="Low complexity" evidence="1">
    <location>
        <begin position="332"/>
        <end position="343"/>
    </location>
</feature>
<dbReference type="SUPFAM" id="SSF56300">
    <property type="entry name" value="Metallo-dependent phosphatases"/>
    <property type="match status" value="1"/>
</dbReference>
<dbReference type="Gene3D" id="3.60.21.10">
    <property type="match status" value="1"/>
</dbReference>
<dbReference type="RefSeq" id="XP_044567790.1">
    <property type="nucleotide sequence ID" value="XM_044701422.1"/>
</dbReference>
<dbReference type="PANTHER" id="PTHR45867">
    <property type="entry name" value="PURPLE ACID PHOSPHATASE"/>
    <property type="match status" value="1"/>
</dbReference>
<comment type="caution">
    <text evidence="3">The sequence shown here is derived from an EMBL/GenBank/DDBJ whole genome shotgun (WGS) entry which is preliminary data.</text>
</comment>
<protein>
    <recommendedName>
        <fullName evidence="5">Calcineurin-like phosphoesterase domain-containing protein</fullName>
    </recommendedName>
</protein>
<feature type="transmembrane region" description="Helical" evidence="2">
    <location>
        <begin position="190"/>
        <end position="212"/>
    </location>
</feature>
<accession>A0A6A5C0T0</accession>
<gene>
    <name evidence="3" type="ORF">FDP41_011055</name>
</gene>
<name>A0A6A5C0T0_NAEFO</name>
<keyword evidence="2" id="KW-0472">Membrane</keyword>
<feature type="transmembrane region" description="Helical" evidence="2">
    <location>
        <begin position="218"/>
        <end position="240"/>
    </location>
</feature>
<dbReference type="AlphaFoldDB" id="A0A6A5C0T0"/>
<keyword evidence="2" id="KW-1133">Transmembrane helix</keyword>
<feature type="transmembrane region" description="Helical" evidence="2">
    <location>
        <begin position="20"/>
        <end position="47"/>
    </location>
</feature>
<dbReference type="VEuPathDB" id="AmoebaDB:FDP41_011055"/>
<dbReference type="VEuPathDB" id="AmoebaDB:NfTy_016660"/>
<evidence type="ECO:0000256" key="2">
    <source>
        <dbReference type="SAM" id="Phobius"/>
    </source>
</evidence>
<evidence type="ECO:0008006" key="5">
    <source>
        <dbReference type="Google" id="ProtNLM"/>
    </source>
</evidence>
<dbReference type="OrthoDB" id="45007at2759"/>
<dbReference type="InterPro" id="IPR029052">
    <property type="entry name" value="Metallo-depent_PP-like"/>
</dbReference>
<keyword evidence="2" id="KW-0812">Transmembrane</keyword>